<feature type="domain" description="Aminotransferase-like plant mobile" evidence="1">
    <location>
        <begin position="2"/>
        <end position="203"/>
    </location>
</feature>
<dbReference type="Proteomes" id="UP000289738">
    <property type="component" value="Chromosome A06"/>
</dbReference>
<dbReference type="EMBL" id="SDMP01000006">
    <property type="protein sequence ID" value="RYR54541.1"/>
    <property type="molecule type" value="Genomic_DNA"/>
</dbReference>
<proteinExistence type="predicted"/>
<keyword evidence="3" id="KW-1185">Reference proteome</keyword>
<evidence type="ECO:0000259" key="1">
    <source>
        <dbReference type="Pfam" id="PF10536"/>
    </source>
</evidence>
<sequence length="229" mass="25421">MFSLPWGEATITLQDVAYHLELRAHREPVGGVSVVRHGDTGIGGAAARCQASGDSTAGGTEEKVVLAEAYMAAGPCLPYATDGLSRDTLTVCEVLHLVTDRGIPDDEQYFERCRGLSWGSAVLAWTYHSLCSTTHQGTTDIAGCSPLLISWIYQKFLQWCLPDRQLFMYHMAARDPHEARALRWRLLIDQLRWDKFVWMLYDDPTLQALCPLSSFLSTSTSSSFTKLTG</sequence>
<evidence type="ECO:0000313" key="3">
    <source>
        <dbReference type="Proteomes" id="UP000289738"/>
    </source>
</evidence>
<name>A0A445CUF4_ARAHY</name>
<dbReference type="InterPro" id="IPR019557">
    <property type="entry name" value="AminoTfrase-like_pln_mobile"/>
</dbReference>
<dbReference type="PANTHER" id="PTHR46033:SF8">
    <property type="entry name" value="PROTEIN MAINTENANCE OF MERISTEMS-LIKE"/>
    <property type="match status" value="1"/>
</dbReference>
<dbReference type="GO" id="GO:0010073">
    <property type="term" value="P:meristem maintenance"/>
    <property type="evidence" value="ECO:0007669"/>
    <property type="project" value="InterPro"/>
</dbReference>
<dbReference type="Pfam" id="PF10536">
    <property type="entry name" value="PMD"/>
    <property type="match status" value="1"/>
</dbReference>
<dbReference type="AlphaFoldDB" id="A0A445CUF4"/>
<organism evidence="2 3">
    <name type="scientific">Arachis hypogaea</name>
    <name type="common">Peanut</name>
    <dbReference type="NCBI Taxonomy" id="3818"/>
    <lineage>
        <taxon>Eukaryota</taxon>
        <taxon>Viridiplantae</taxon>
        <taxon>Streptophyta</taxon>
        <taxon>Embryophyta</taxon>
        <taxon>Tracheophyta</taxon>
        <taxon>Spermatophyta</taxon>
        <taxon>Magnoliopsida</taxon>
        <taxon>eudicotyledons</taxon>
        <taxon>Gunneridae</taxon>
        <taxon>Pentapetalae</taxon>
        <taxon>rosids</taxon>
        <taxon>fabids</taxon>
        <taxon>Fabales</taxon>
        <taxon>Fabaceae</taxon>
        <taxon>Papilionoideae</taxon>
        <taxon>50 kb inversion clade</taxon>
        <taxon>dalbergioids sensu lato</taxon>
        <taxon>Dalbergieae</taxon>
        <taxon>Pterocarpus clade</taxon>
        <taxon>Arachis</taxon>
    </lineage>
</organism>
<accession>A0A445CUF4</accession>
<dbReference type="InterPro" id="IPR044824">
    <property type="entry name" value="MAIN-like"/>
</dbReference>
<reference evidence="2 3" key="1">
    <citation type="submission" date="2019-01" db="EMBL/GenBank/DDBJ databases">
        <title>Sequencing of cultivated peanut Arachis hypogaea provides insights into genome evolution and oil improvement.</title>
        <authorList>
            <person name="Chen X."/>
        </authorList>
    </citation>
    <scope>NUCLEOTIDE SEQUENCE [LARGE SCALE GENOMIC DNA]</scope>
    <source>
        <strain evidence="3">cv. Fuhuasheng</strain>
        <tissue evidence="2">Leaves</tissue>
    </source>
</reference>
<comment type="caution">
    <text evidence="2">The sequence shown here is derived from an EMBL/GenBank/DDBJ whole genome shotgun (WGS) entry which is preliminary data.</text>
</comment>
<dbReference type="PANTHER" id="PTHR46033">
    <property type="entry name" value="PROTEIN MAIN-LIKE 2"/>
    <property type="match status" value="1"/>
</dbReference>
<evidence type="ECO:0000313" key="2">
    <source>
        <dbReference type="EMBL" id="RYR54541.1"/>
    </source>
</evidence>
<gene>
    <name evidence="2" type="ORF">Ahy_A06g029847</name>
</gene>
<protein>
    <recommendedName>
        <fullName evidence="1">Aminotransferase-like plant mobile domain-containing protein</fullName>
    </recommendedName>
</protein>